<evidence type="ECO:0000259" key="3">
    <source>
        <dbReference type="Pfam" id="PF05170"/>
    </source>
</evidence>
<protein>
    <submittedName>
        <fullName evidence="4">AsmA family protein</fullName>
    </submittedName>
</protein>
<keyword evidence="2" id="KW-0812">Transmembrane</keyword>
<feature type="compositionally biased region" description="Low complexity" evidence="1">
    <location>
        <begin position="547"/>
        <end position="560"/>
    </location>
</feature>
<evidence type="ECO:0000313" key="4">
    <source>
        <dbReference type="EMBL" id="MBF4178555.1"/>
    </source>
</evidence>
<feature type="transmembrane region" description="Helical" evidence="2">
    <location>
        <begin position="7"/>
        <end position="26"/>
    </location>
</feature>
<sequence>MKFIGKLLIWILIAVLLAILALYILVQTRWGAAQVSSWITVNTDYELNFDLMDHRFSSPSHIILENVTFGRDGKPATLVAKKVDIGLSSRQLTDPLHMDTITLHDGTLNLSPQTAPLPFQADRLQLNNMAFNSPNMEWDLSAQKVTGGVSPWQPEAGSVLGKKAQIQMSAGSLTLNGVPTSNVLIQGELNGKEVVLSTIGADMARGSLTGTARRNADGGWVIDNLRLNDIRLQSDKSLMDFFAPITTLPSLQIGRLEVTDARLQGPDWAVTDLDLSLRNLTLSQGDWQSQDGRLSMNASEFIYGSLHLFDPILNAEFAPQGVALRQFTSRWEGGMVRTSGNWLRNGKALVLDDVAVAGLEYTLPPNWKTLWMEQLPEWLHGVTLKKFGLSRNLVIDIDPTFPWQITSLDGYGANLQLAKDRQWGVWGGNATLNGAAATFNRVDLRRPSLALAANASTVNITELSAFTEKGILEATATVSQLPQRQTTVSLKGRGVPVNVLQQWGWPALPINGDGNIQLTASGSVQDKAPLKPSVNGKLNAVNMDKQQVQQTMTGGQVSTSPAVAPSVTPQP</sequence>
<keyword evidence="2" id="KW-1133">Transmembrane helix</keyword>
<evidence type="ECO:0000256" key="2">
    <source>
        <dbReference type="SAM" id="Phobius"/>
    </source>
</evidence>
<reference evidence="4 5" key="1">
    <citation type="submission" date="2020-11" db="EMBL/GenBank/DDBJ databases">
        <title>Identification of Lelliottia nimipressuralis from Wound Infection by Whole Genome-Based Bacterial Identification.</title>
        <authorList>
            <person name="Navarathna D.H."/>
            <person name="Choi H."/>
            <person name="Jinadatha C."/>
            <person name="Chatterjee P."/>
            <person name="Hwang M."/>
        </authorList>
    </citation>
    <scope>NUCLEOTIDE SEQUENCE [LARGE SCALE GENOMIC DNA]</scope>
    <source>
        <strain evidence="4 5">DN2020</strain>
    </source>
</reference>
<organism evidence="4 5">
    <name type="scientific">Lelliottia nimipressuralis</name>
    <dbReference type="NCBI Taxonomy" id="69220"/>
    <lineage>
        <taxon>Bacteria</taxon>
        <taxon>Pseudomonadati</taxon>
        <taxon>Pseudomonadota</taxon>
        <taxon>Gammaproteobacteria</taxon>
        <taxon>Enterobacterales</taxon>
        <taxon>Enterobacteriaceae</taxon>
        <taxon>Lelliottia</taxon>
    </lineage>
</organism>
<name>A0ABD4KA40_9ENTR</name>
<evidence type="ECO:0000256" key="1">
    <source>
        <dbReference type="SAM" id="MobiDB-lite"/>
    </source>
</evidence>
<comment type="caution">
    <text evidence="4">The sequence shown here is derived from an EMBL/GenBank/DDBJ whole genome shotgun (WGS) entry which is preliminary data.</text>
</comment>
<feature type="region of interest" description="Disordered" evidence="1">
    <location>
        <begin position="547"/>
        <end position="571"/>
    </location>
</feature>
<proteinExistence type="predicted"/>
<keyword evidence="2" id="KW-0472">Membrane</keyword>
<dbReference type="EMBL" id="JADIXP010000006">
    <property type="protein sequence ID" value="MBF4178555.1"/>
    <property type="molecule type" value="Genomic_DNA"/>
</dbReference>
<dbReference type="Proteomes" id="UP000628560">
    <property type="component" value="Unassembled WGS sequence"/>
</dbReference>
<dbReference type="AlphaFoldDB" id="A0ABD4KA40"/>
<feature type="domain" description="AsmA" evidence="3">
    <location>
        <begin position="402"/>
        <end position="539"/>
    </location>
</feature>
<evidence type="ECO:0000313" key="5">
    <source>
        <dbReference type="Proteomes" id="UP000628560"/>
    </source>
</evidence>
<gene>
    <name evidence="4" type="ORF">ISP11_11835</name>
</gene>
<dbReference type="InterPro" id="IPR007844">
    <property type="entry name" value="AsmA"/>
</dbReference>
<dbReference type="Pfam" id="PF05170">
    <property type="entry name" value="AsmA"/>
    <property type="match status" value="1"/>
</dbReference>
<accession>A0ABD4KA40</accession>
<dbReference type="RefSeq" id="WP_194513167.1">
    <property type="nucleotide sequence ID" value="NZ_JADIXP010000006.1"/>
</dbReference>